<dbReference type="PANTHER" id="PTHR37042">
    <property type="entry name" value="OUTER MEMBRANE PROTEIN RV1973"/>
    <property type="match status" value="1"/>
</dbReference>
<comment type="subcellular location">
    <subcellularLocation>
        <location evidence="1">Membrane</location>
    </subcellularLocation>
</comment>
<sequence length="170" mass="17636">MTGRQTALWIINAALAVGVAALAALGGVQLIAKSRPAPVALADQADLRQAVTDAAATSTVKILSYSSDTVEQDVAAALAVTTGDFADYYKNFTETSVIPAAQQKHVSTTATVVQSGVISIDNPDTAAALVFLNQVTTSADNPDPSTSQSAVRVGMKKVDGQWRIDSFDPQ</sequence>
<organism evidence="4 5">
    <name type="scientific">Mycolicibacterium peregrinum</name>
    <name type="common">Mycobacterium peregrinum</name>
    <dbReference type="NCBI Taxonomy" id="43304"/>
    <lineage>
        <taxon>Bacteria</taxon>
        <taxon>Bacillati</taxon>
        <taxon>Actinomycetota</taxon>
        <taxon>Actinomycetes</taxon>
        <taxon>Mycobacteriales</taxon>
        <taxon>Mycobacteriaceae</taxon>
        <taxon>Mycolicibacterium</taxon>
    </lineage>
</organism>
<dbReference type="PANTHER" id="PTHR37042:SF4">
    <property type="entry name" value="OUTER MEMBRANE PROTEIN RV1973"/>
    <property type="match status" value="1"/>
</dbReference>
<evidence type="ECO:0000313" key="4">
    <source>
        <dbReference type="EMBL" id="OBB22572.1"/>
    </source>
</evidence>
<protein>
    <recommendedName>
        <fullName evidence="6">Twin-arginine translocation pathway signal</fullName>
    </recommendedName>
</protein>
<dbReference type="OrthoDB" id="3536396at2"/>
<evidence type="ECO:0000256" key="3">
    <source>
        <dbReference type="SAM" id="Phobius"/>
    </source>
</evidence>
<dbReference type="EMBL" id="LZSO01000049">
    <property type="protein sequence ID" value="OBB22572.1"/>
    <property type="molecule type" value="Genomic_DNA"/>
</dbReference>
<accession>A0A1A0QKB4</accession>
<gene>
    <name evidence="4" type="ORF">A5792_05790</name>
</gene>
<name>A0A1A0QKB4_MYCPR</name>
<dbReference type="SUPFAM" id="SSF54427">
    <property type="entry name" value="NTF2-like"/>
    <property type="match status" value="1"/>
</dbReference>
<keyword evidence="3" id="KW-0812">Transmembrane</keyword>
<reference evidence="5" key="1">
    <citation type="submission" date="2016-06" db="EMBL/GenBank/DDBJ databases">
        <authorList>
            <person name="Sutton G."/>
            <person name="Brinkac L."/>
            <person name="Sanka R."/>
            <person name="Adams M."/>
            <person name="Lau E."/>
            <person name="Mehaffy C."/>
            <person name="Tameris M."/>
            <person name="Hatherill M."/>
            <person name="Hanekom W."/>
            <person name="Mahomed H."/>
            <person name="Mcshane H."/>
        </authorList>
    </citation>
    <scope>NUCLEOTIDE SEQUENCE [LARGE SCALE GENOMIC DNA]</scope>
    <source>
        <strain evidence="5">852002-51209_SCH5440388</strain>
    </source>
</reference>
<evidence type="ECO:0008006" key="6">
    <source>
        <dbReference type="Google" id="ProtNLM"/>
    </source>
</evidence>
<dbReference type="RefSeq" id="WP_064937441.1">
    <property type="nucleotide sequence ID" value="NZ_LZSO01000049.1"/>
</dbReference>
<feature type="transmembrane region" description="Helical" evidence="3">
    <location>
        <begin position="6"/>
        <end position="25"/>
    </location>
</feature>
<evidence type="ECO:0000256" key="2">
    <source>
        <dbReference type="ARBA" id="ARBA00023136"/>
    </source>
</evidence>
<evidence type="ECO:0000313" key="5">
    <source>
        <dbReference type="Proteomes" id="UP000093902"/>
    </source>
</evidence>
<keyword evidence="2 3" id="KW-0472">Membrane</keyword>
<evidence type="ECO:0000256" key="1">
    <source>
        <dbReference type="ARBA" id="ARBA00004370"/>
    </source>
</evidence>
<dbReference type="Proteomes" id="UP000093902">
    <property type="component" value="Unassembled WGS sequence"/>
</dbReference>
<dbReference type="GO" id="GO:0016020">
    <property type="term" value="C:membrane"/>
    <property type="evidence" value="ECO:0007669"/>
    <property type="project" value="UniProtKB-SubCell"/>
</dbReference>
<keyword evidence="3" id="KW-1133">Transmembrane helix</keyword>
<dbReference type="InterPro" id="IPR032710">
    <property type="entry name" value="NTF2-like_dom_sf"/>
</dbReference>
<comment type="caution">
    <text evidence="4">The sequence shown here is derived from an EMBL/GenBank/DDBJ whole genome shotgun (WGS) entry which is preliminary data.</text>
</comment>
<dbReference type="AlphaFoldDB" id="A0A1A0QKB4"/>
<proteinExistence type="predicted"/>